<evidence type="ECO:0000256" key="5">
    <source>
        <dbReference type="ARBA" id="ARBA00022692"/>
    </source>
</evidence>
<feature type="transmembrane region" description="Helical" evidence="8">
    <location>
        <begin position="140"/>
        <end position="165"/>
    </location>
</feature>
<dbReference type="EMBL" id="AP011532">
    <property type="protein sequence ID" value="BAI62331.1"/>
    <property type="molecule type" value="Genomic_DNA"/>
</dbReference>
<dbReference type="GO" id="GO:0042910">
    <property type="term" value="F:xenobiotic transmembrane transporter activity"/>
    <property type="evidence" value="ECO:0007669"/>
    <property type="project" value="InterPro"/>
</dbReference>
<keyword evidence="6 8" id="KW-1133">Transmembrane helix</keyword>
<name>D1Z0V9_METPS</name>
<gene>
    <name evidence="10" type="ordered locus">MCP_2259</name>
</gene>
<keyword evidence="4" id="KW-1003">Cell membrane</keyword>
<reference evidence="10 11" key="2">
    <citation type="journal article" date="2008" name="Int. J. Syst. Evol. Microbiol.">
        <title>Methanocella paludicola gen. nov., sp. nov., a methane-producing archaeon, the first isolate of the lineage 'Rice Cluster I', and proposal of the new archaeal order Methanocellales ord. nov.</title>
        <authorList>
            <person name="Sakai S."/>
            <person name="Imachi H."/>
            <person name="Hanada S."/>
            <person name="Ohashi A."/>
            <person name="Harada H."/>
            <person name="Kamagata Y."/>
        </authorList>
    </citation>
    <scope>NUCLEOTIDE SEQUENCE [LARGE SCALE GENOMIC DNA]</scope>
    <source>
        <strain evidence="11">DSM 17711 / JCM 13418 / NBRC 101707 / SANAE</strain>
    </source>
</reference>
<evidence type="ECO:0000259" key="9">
    <source>
        <dbReference type="PROSITE" id="PS50850"/>
    </source>
</evidence>
<dbReference type="PROSITE" id="PS50850">
    <property type="entry name" value="MFS"/>
    <property type="match status" value="1"/>
</dbReference>
<keyword evidence="7 8" id="KW-0472">Membrane</keyword>
<accession>D1Z0V9</accession>
<organism evidence="10 11">
    <name type="scientific">Methanocella paludicola (strain DSM 17711 / JCM 13418 / NBRC 101707 / SANAE)</name>
    <dbReference type="NCBI Taxonomy" id="304371"/>
    <lineage>
        <taxon>Archaea</taxon>
        <taxon>Methanobacteriati</taxon>
        <taxon>Methanobacteriota</taxon>
        <taxon>Stenosarchaea group</taxon>
        <taxon>Methanomicrobia</taxon>
        <taxon>Methanocellales</taxon>
        <taxon>Methanocellaceae</taxon>
        <taxon>Methanocella</taxon>
    </lineage>
</organism>
<feature type="transmembrane region" description="Helical" evidence="8">
    <location>
        <begin position="107"/>
        <end position="128"/>
    </location>
</feature>
<dbReference type="PANTHER" id="PTHR23502:SF132">
    <property type="entry name" value="POLYAMINE TRANSPORTER 2-RELATED"/>
    <property type="match status" value="1"/>
</dbReference>
<dbReference type="AlphaFoldDB" id="D1Z0V9"/>
<feature type="transmembrane region" description="Helical" evidence="8">
    <location>
        <begin position="369"/>
        <end position="390"/>
    </location>
</feature>
<dbReference type="Pfam" id="PF07690">
    <property type="entry name" value="MFS_1"/>
    <property type="match status" value="1"/>
</dbReference>
<dbReference type="PATRIC" id="fig|304371.9.peg.2299"/>
<reference evidence="11" key="3">
    <citation type="journal article" date="2011" name="PLoS ONE">
        <title>Genome sequence of a mesophilic hydrogenotrophic methanogen Methanocella paludicola, the first cultivated representative of the order Methanocellales.</title>
        <authorList>
            <person name="Sakai S."/>
            <person name="Takaki Y."/>
            <person name="Shimamura S."/>
            <person name="Sekine M."/>
            <person name="Tajima T."/>
            <person name="Kosugi H."/>
            <person name="Ichikawa N."/>
            <person name="Tasumi E."/>
            <person name="Hiraki A.T."/>
            <person name="Shimizu A."/>
            <person name="Kato Y."/>
            <person name="Nishiko R."/>
            <person name="Mori K."/>
            <person name="Fujita N."/>
            <person name="Imachi H."/>
            <person name="Takai K."/>
        </authorList>
    </citation>
    <scope>NUCLEOTIDE SEQUENCE [LARGE SCALE GENOMIC DNA]</scope>
    <source>
        <strain evidence="11">DSM 17711 / JCM 13418 / NBRC 101707 / SANAE</strain>
    </source>
</reference>
<dbReference type="GO" id="GO:1990961">
    <property type="term" value="P:xenobiotic detoxification by transmembrane export across the plasma membrane"/>
    <property type="evidence" value="ECO:0007669"/>
    <property type="project" value="InterPro"/>
</dbReference>
<proteinExistence type="inferred from homology"/>
<feature type="domain" description="Major facilitator superfamily (MFS) profile" evidence="9">
    <location>
        <begin position="16"/>
        <end position="403"/>
    </location>
</feature>
<keyword evidence="5 8" id="KW-0812">Transmembrane</keyword>
<dbReference type="KEGG" id="mpd:MCP_2259"/>
<feature type="transmembrane region" description="Helical" evidence="8">
    <location>
        <begin position="344"/>
        <end position="363"/>
    </location>
</feature>
<feature type="transmembrane region" description="Helical" evidence="8">
    <location>
        <begin position="253"/>
        <end position="271"/>
    </location>
</feature>
<dbReference type="CDD" id="cd17320">
    <property type="entry name" value="MFS_MdfA_MDR_like"/>
    <property type="match status" value="1"/>
</dbReference>
<evidence type="ECO:0000313" key="10">
    <source>
        <dbReference type="EMBL" id="BAI62331.1"/>
    </source>
</evidence>
<feature type="transmembrane region" description="Helical" evidence="8">
    <location>
        <begin position="171"/>
        <end position="189"/>
    </location>
</feature>
<dbReference type="InterPro" id="IPR020846">
    <property type="entry name" value="MFS_dom"/>
</dbReference>
<dbReference type="InParanoid" id="D1Z0V9"/>
<dbReference type="Gene3D" id="1.20.1720.10">
    <property type="entry name" value="Multidrug resistance protein D"/>
    <property type="match status" value="1"/>
</dbReference>
<dbReference type="PANTHER" id="PTHR23502">
    <property type="entry name" value="MAJOR FACILITATOR SUPERFAMILY"/>
    <property type="match status" value="1"/>
</dbReference>
<sequence length="403" mass="43083">MEYVGEGQKYLGKKGLIALIALLSAFVPLSTDLYLPALPAMANFFGVTADLVNLTLILFFIFFAAGTLLWGPLSDKYGRKPILVAGLTLYVISSVLCACVTDVYQLILFRILQAVGGSAASAVATAIVKDVYHSRDRESVLAIVQSMVMISPALAPVLGAFMLSFTTWRGIFWALAAIGLISLAGTLAYKETISRRYTGNILQSLCRLGTVARNPGFSSLAIVFTLTSVSTMAFVASSSYIYEDGFGLSPQMYSYYFALNAIGLLAGPMLYVKLSARFERKRIINACFATIALSGILVFFMGQISPIVFALSILPATIGGVCSRPPGTNLMLEQQKEDTGSASSLIGCTMTIMGSIGMLLVSFSHGSLIPAIGILNVATGLLCLVLWQVLSKQSFVKPIQDTV</sequence>
<comment type="subcellular location">
    <subcellularLocation>
        <location evidence="1">Cell membrane</location>
        <topology evidence="1">Multi-pass membrane protein</topology>
    </subcellularLocation>
</comment>
<reference evidence="10 11" key="1">
    <citation type="journal article" date="2007" name="Appl. Environ. Microbiol.">
        <title>Isolation of key methanogens for global methane emission from rice paddy fields: a novel isolate affiliated with the clone cluster rice cluster I.</title>
        <authorList>
            <person name="Sakai S."/>
            <person name="Imachi H."/>
            <person name="Sekiguchi Y."/>
            <person name="Ohashi A."/>
            <person name="Harada H."/>
            <person name="Kamagata Y."/>
        </authorList>
    </citation>
    <scope>NUCLEOTIDE SEQUENCE [LARGE SCALE GENOMIC DNA]</scope>
    <source>
        <strain evidence="11">DSM 17711 / JCM 13418 / NBRC 101707 / SANAE</strain>
    </source>
</reference>
<dbReference type="Proteomes" id="UP000001882">
    <property type="component" value="Chromosome"/>
</dbReference>
<dbReference type="InterPro" id="IPR011701">
    <property type="entry name" value="MFS"/>
</dbReference>
<evidence type="ECO:0000313" key="11">
    <source>
        <dbReference type="Proteomes" id="UP000001882"/>
    </source>
</evidence>
<dbReference type="SUPFAM" id="SSF103473">
    <property type="entry name" value="MFS general substrate transporter"/>
    <property type="match status" value="1"/>
</dbReference>
<dbReference type="eggNOG" id="arCOG00130">
    <property type="taxonomic scope" value="Archaea"/>
</dbReference>
<feature type="transmembrane region" description="Helical" evidence="8">
    <location>
        <begin position="51"/>
        <end position="70"/>
    </location>
</feature>
<keyword evidence="11" id="KW-1185">Reference proteome</keyword>
<dbReference type="InterPro" id="IPR036259">
    <property type="entry name" value="MFS_trans_sf"/>
</dbReference>
<dbReference type="NCBIfam" id="TIGR00710">
    <property type="entry name" value="efflux_Bcr_CflA"/>
    <property type="match status" value="1"/>
</dbReference>
<evidence type="ECO:0000256" key="7">
    <source>
        <dbReference type="ARBA" id="ARBA00023136"/>
    </source>
</evidence>
<dbReference type="GO" id="GO:0005886">
    <property type="term" value="C:plasma membrane"/>
    <property type="evidence" value="ECO:0007669"/>
    <property type="project" value="UniProtKB-SubCell"/>
</dbReference>
<evidence type="ECO:0000256" key="2">
    <source>
        <dbReference type="ARBA" id="ARBA00006236"/>
    </source>
</evidence>
<feature type="transmembrane region" description="Helical" evidence="8">
    <location>
        <begin position="12"/>
        <end position="31"/>
    </location>
</feature>
<evidence type="ECO:0000256" key="4">
    <source>
        <dbReference type="ARBA" id="ARBA00022475"/>
    </source>
</evidence>
<feature type="transmembrane region" description="Helical" evidence="8">
    <location>
        <begin position="283"/>
        <end position="301"/>
    </location>
</feature>
<comment type="similarity">
    <text evidence="2">Belongs to the major facilitator superfamily. Bcr/CmlA family.</text>
</comment>
<evidence type="ECO:0000256" key="8">
    <source>
        <dbReference type="SAM" id="Phobius"/>
    </source>
</evidence>
<feature type="transmembrane region" description="Helical" evidence="8">
    <location>
        <begin position="217"/>
        <end position="241"/>
    </location>
</feature>
<evidence type="ECO:0000256" key="1">
    <source>
        <dbReference type="ARBA" id="ARBA00004651"/>
    </source>
</evidence>
<keyword evidence="3" id="KW-0813">Transport</keyword>
<dbReference type="InterPro" id="IPR004812">
    <property type="entry name" value="Efflux_drug-R_Bcr/CmlA"/>
</dbReference>
<protein>
    <submittedName>
        <fullName evidence="10">MFS transporter</fullName>
    </submittedName>
</protein>
<feature type="transmembrane region" description="Helical" evidence="8">
    <location>
        <begin position="82"/>
        <end position="101"/>
    </location>
</feature>
<evidence type="ECO:0000256" key="6">
    <source>
        <dbReference type="ARBA" id="ARBA00022989"/>
    </source>
</evidence>
<evidence type="ECO:0000256" key="3">
    <source>
        <dbReference type="ARBA" id="ARBA00022448"/>
    </source>
</evidence>